<dbReference type="AlphaFoldDB" id="A0A2P4YP32"/>
<protein>
    <submittedName>
        <fullName evidence="1">Pol protein</fullName>
    </submittedName>
</protein>
<dbReference type="EMBL" id="NCKW01001319">
    <property type="protein sequence ID" value="POM79567.1"/>
    <property type="molecule type" value="Genomic_DNA"/>
</dbReference>
<proteinExistence type="predicted"/>
<accession>A0A2P4YP32</accession>
<comment type="caution">
    <text evidence="1">The sequence shown here is derived from an EMBL/GenBank/DDBJ whole genome shotgun (WGS) entry which is preliminary data.</text>
</comment>
<dbReference type="Proteomes" id="UP000237271">
    <property type="component" value="Unassembled WGS sequence"/>
</dbReference>
<organism evidence="1 2">
    <name type="scientific">Phytophthora palmivora</name>
    <dbReference type="NCBI Taxonomy" id="4796"/>
    <lineage>
        <taxon>Eukaryota</taxon>
        <taxon>Sar</taxon>
        <taxon>Stramenopiles</taxon>
        <taxon>Oomycota</taxon>
        <taxon>Peronosporomycetes</taxon>
        <taxon>Peronosporales</taxon>
        <taxon>Peronosporaceae</taxon>
        <taxon>Phytophthora</taxon>
    </lineage>
</organism>
<evidence type="ECO:0000313" key="1">
    <source>
        <dbReference type="EMBL" id="POM79567.1"/>
    </source>
</evidence>
<reference evidence="1 2" key="1">
    <citation type="journal article" date="2017" name="Genome Biol. Evol.">
        <title>Phytophthora megakarya and P. palmivora, closely related causal agents of cacao black pod rot, underwent increases in genome sizes and gene numbers by different mechanisms.</title>
        <authorList>
            <person name="Ali S.S."/>
            <person name="Shao J."/>
            <person name="Lary D.J."/>
            <person name="Kronmiller B."/>
            <person name="Shen D."/>
            <person name="Strem M.D."/>
            <person name="Amoako-Attah I."/>
            <person name="Akrofi A.Y."/>
            <person name="Begoude B.A."/>
            <person name="Ten Hoopen G.M."/>
            <person name="Coulibaly K."/>
            <person name="Kebe B.I."/>
            <person name="Melnick R.L."/>
            <person name="Guiltinan M.J."/>
            <person name="Tyler B.M."/>
            <person name="Meinhardt L.W."/>
            <person name="Bailey B.A."/>
        </authorList>
    </citation>
    <scope>NUCLEOTIDE SEQUENCE [LARGE SCALE GENOMIC DNA]</scope>
    <source>
        <strain evidence="2">sbr112.9</strain>
    </source>
</reference>
<sequence>MRSDNQDTPWQAYQSLYPTTRAGEGAEGASGVGNIVPHEVEETEKIENAVCVSSVGNRVPRGVKKTSTSAEVSWTTSLKAGAVHLEALAEVSALLNLEELSLKDFLAELKAGEIAEMVLLKPETSPEDLNSSSVMDEDVLEGFTKQRATRLGSEILKNPEDPVYPLVKEYSDV</sequence>
<gene>
    <name evidence="1" type="ORF">PHPALM_2724</name>
</gene>
<feature type="non-terminal residue" evidence="1">
    <location>
        <position position="173"/>
    </location>
</feature>
<name>A0A2P4YP32_9STRA</name>
<keyword evidence="2" id="KW-1185">Reference proteome</keyword>
<evidence type="ECO:0000313" key="2">
    <source>
        <dbReference type="Proteomes" id="UP000237271"/>
    </source>
</evidence>